<dbReference type="AlphaFoldDB" id="F8DNP8"/>
<keyword evidence="5 6" id="KW-0472">Membrane</keyword>
<proteinExistence type="predicted"/>
<keyword evidence="2" id="KW-1003">Cell membrane</keyword>
<dbReference type="EMBL" id="CP002844">
    <property type="protein sequence ID" value="AEI56893.1"/>
    <property type="molecule type" value="Genomic_DNA"/>
</dbReference>
<feature type="transmembrane region" description="Helical" evidence="6">
    <location>
        <begin position="148"/>
        <end position="172"/>
    </location>
</feature>
<reference evidence="8" key="1">
    <citation type="submission" date="2011-06" db="EMBL/GenBank/DDBJ databases">
        <title>The complete genome of Lactobacillus reuteri ATCC 55730 / SD2112.</title>
        <authorList>
            <person name="Muzny D."/>
            <person name="Qin X."/>
            <person name="Buhay C."/>
            <person name="Dugan-Rocha S."/>
            <person name="Ding Y."/>
            <person name="Chen G."/>
            <person name="Hawes A."/>
            <person name="Holder M."/>
            <person name="Jhangiani S."/>
            <person name="Johnson A."/>
            <person name="Khan Z."/>
            <person name="Li Z."/>
            <person name="Liu W."/>
            <person name="Liu X."/>
            <person name="Perez L."/>
            <person name="Shen H."/>
            <person name="Wang Q."/>
            <person name="Watt J."/>
            <person name="Xi L."/>
            <person name="Xin Y."/>
            <person name="Zhou J."/>
            <person name="Deng J."/>
            <person name="Jiang H."/>
            <person name="Liu Y."/>
            <person name="Qu J."/>
            <person name="Song X.-Z."/>
            <person name="Zhang L."/>
            <person name="Villasana D."/>
            <person name="Johnson A."/>
            <person name="Liu J."/>
            <person name="Liyanage D."/>
            <person name="Lorensuhewa L."/>
            <person name="Robinson T."/>
            <person name="Song A."/>
            <person name="Song B.-B."/>
            <person name="Dinh H."/>
            <person name="Thornton R."/>
            <person name="Coyle M."/>
            <person name="Francisco L."/>
            <person name="Jackson L."/>
            <person name="Javaid M."/>
            <person name="Korchina V."/>
            <person name="Kovar C."/>
            <person name="Mata R."/>
            <person name="Mathew T."/>
            <person name="Ngo R."/>
            <person name="Nguyen L."/>
            <person name="Nguyen N."/>
            <person name="Okwuonu G."/>
            <person name="Ongeri F."/>
            <person name="Pham C."/>
            <person name="Simmons D."/>
            <person name="Wilczek-Boney K."/>
            <person name="Hale W."/>
            <person name="Jakkamsetti A."/>
            <person name="Pham P."/>
            <person name="Ruth R."/>
            <person name="San Lucas F."/>
            <person name="Warren J."/>
            <person name="Zhang J."/>
            <person name="Zhao Z."/>
            <person name="Zhou C."/>
            <person name="Zhu D."/>
            <person name="Lee S."/>
            <person name="Bess C."/>
            <person name="Blankenburg K."/>
            <person name="Forbes L."/>
            <person name="Fu Q."/>
            <person name="Gubbala S."/>
            <person name="Hirani K."/>
            <person name="Jayaseelan J.C."/>
            <person name="Lara F."/>
            <person name="Munidasa M."/>
            <person name="Palculict T."/>
            <person name="Patil S."/>
            <person name="Pu L.-L."/>
            <person name="Saada N."/>
            <person name="Tang L."/>
            <person name="Weissenberger G."/>
            <person name="Zhu Y."/>
            <person name="Hemphill L."/>
            <person name="Shang Y."/>
            <person name="Youmans B."/>
            <person name="Ayvaz T."/>
            <person name="Ross M."/>
            <person name="Santibanez J."/>
            <person name="Aqrawi P."/>
            <person name="Gross S."/>
            <person name="Joshi V."/>
            <person name="Fowler G."/>
            <person name="Nazareth L."/>
            <person name="Reid J."/>
            <person name="Worley K."/>
            <person name="Petrosino J."/>
            <person name="Highlander S."/>
            <person name="Gibbs R."/>
        </authorList>
    </citation>
    <scope>NUCLEOTIDE SEQUENCE [LARGE SCALE GENOMIC DNA]</scope>
    <source>
        <strain evidence="8">ATCC 55730 / SD2112</strain>
    </source>
</reference>
<evidence type="ECO:0000256" key="6">
    <source>
        <dbReference type="SAM" id="Phobius"/>
    </source>
</evidence>
<feature type="transmembrane region" description="Helical" evidence="6">
    <location>
        <begin position="203"/>
        <end position="225"/>
    </location>
</feature>
<evidence type="ECO:0000256" key="1">
    <source>
        <dbReference type="ARBA" id="ARBA00004651"/>
    </source>
</evidence>
<evidence type="ECO:0000256" key="3">
    <source>
        <dbReference type="ARBA" id="ARBA00022692"/>
    </source>
</evidence>
<accession>F8DNP8</accession>
<feature type="transmembrane region" description="Helical" evidence="6">
    <location>
        <begin position="83"/>
        <end position="103"/>
    </location>
</feature>
<comment type="subcellular location">
    <subcellularLocation>
        <location evidence="1">Cell membrane</location>
        <topology evidence="1">Multi-pass membrane protein</topology>
    </subcellularLocation>
</comment>
<dbReference type="InterPro" id="IPR018385">
    <property type="entry name" value="C4_dicarb_anaerob_car-like"/>
</dbReference>
<feature type="transmembrane region" description="Helical" evidence="6">
    <location>
        <begin position="124"/>
        <end position="142"/>
    </location>
</feature>
<dbReference type="HOGENOM" id="CLU_035307_1_1_9"/>
<feature type="transmembrane region" description="Helical" evidence="6">
    <location>
        <begin position="12"/>
        <end position="35"/>
    </location>
</feature>
<name>F8DNP8_LIMRS</name>
<dbReference type="GO" id="GO:0005886">
    <property type="term" value="C:plasma membrane"/>
    <property type="evidence" value="ECO:0007669"/>
    <property type="project" value="UniProtKB-SubCell"/>
</dbReference>
<dbReference type="InterPro" id="IPR051679">
    <property type="entry name" value="DASS-Related_Transporters"/>
</dbReference>
<dbReference type="PANTHER" id="PTHR43652">
    <property type="entry name" value="BASIC AMINO ACID ANTIPORTER YFCC-RELATED"/>
    <property type="match status" value="1"/>
</dbReference>
<dbReference type="KEGG" id="lru:HMPREF0538_20681"/>
<evidence type="ECO:0000256" key="5">
    <source>
        <dbReference type="ARBA" id="ARBA00023136"/>
    </source>
</evidence>
<evidence type="ECO:0000313" key="8">
    <source>
        <dbReference type="Proteomes" id="UP000001924"/>
    </source>
</evidence>
<evidence type="ECO:0000313" key="7">
    <source>
        <dbReference type="EMBL" id="AEI56893.1"/>
    </source>
</evidence>
<dbReference type="PANTHER" id="PTHR43652:SF6">
    <property type="entry name" value="ARGININE REPRESSOR"/>
    <property type="match status" value="1"/>
</dbReference>
<keyword evidence="4 6" id="KW-1133">Transmembrane helix</keyword>
<dbReference type="Pfam" id="PF03606">
    <property type="entry name" value="DcuC"/>
    <property type="match status" value="1"/>
</dbReference>
<protein>
    <submittedName>
        <fullName evidence="7">C4-dicarboxylate anaerobic carrier</fullName>
    </submittedName>
</protein>
<organism evidence="7 8">
    <name type="scientific">Limosilactobacillus reuteri (strain ATCC 55730 / SD2112)</name>
    <name type="common">Lactobacillus reuteri</name>
    <dbReference type="NCBI Taxonomy" id="491077"/>
    <lineage>
        <taxon>Bacteria</taxon>
        <taxon>Bacillati</taxon>
        <taxon>Bacillota</taxon>
        <taxon>Bacilli</taxon>
        <taxon>Lactobacillales</taxon>
        <taxon>Lactobacillaceae</taxon>
        <taxon>Limosilactobacillus</taxon>
    </lineage>
</organism>
<evidence type="ECO:0000256" key="4">
    <source>
        <dbReference type="ARBA" id="ARBA00022989"/>
    </source>
</evidence>
<dbReference type="Proteomes" id="UP000001924">
    <property type="component" value="Chromosome"/>
</dbReference>
<sequence>MQETQTKKKHHFHMPSAFTILFLIIILIAILTWIIPAGTYETDKAGNIISGTYKAVTNKPQGIWDVFMAPVIGMVGDKKTDGAISVSLFILVIGGFLGVVNKTNALNEGIGSIVRRYKGREKQLIPILMLLFALGGSTYGMGEETIAFYPLLIPVMMGVGFDSIVAVAIALVGSQVGCLASTVNPFATGVASQTLNISPGDGLVSRVILLIIMITISIIYVYHYASVIEKDPTKSLVYNQRAEDEKHFWLYNIWC</sequence>
<evidence type="ECO:0000256" key="2">
    <source>
        <dbReference type="ARBA" id="ARBA00022475"/>
    </source>
</evidence>
<gene>
    <name evidence="7" type="ordered locus">HMPREF0538_20681</name>
</gene>
<keyword evidence="3 6" id="KW-0812">Transmembrane</keyword>